<feature type="transmembrane region" description="Helical" evidence="5">
    <location>
        <begin position="238"/>
        <end position="261"/>
    </location>
</feature>
<accession>A0A151ZJ41</accession>
<reference evidence="6 7" key="1">
    <citation type="submission" date="2015-12" db="EMBL/GenBank/DDBJ databases">
        <title>Dictyostelia acquired genes for synthesis and detection of signals that induce cell-type specialization by lateral gene transfer from prokaryotes.</title>
        <authorList>
            <person name="Gloeckner G."/>
            <person name="Schaap P."/>
        </authorList>
    </citation>
    <scope>NUCLEOTIDE SEQUENCE [LARGE SCALE GENOMIC DNA]</scope>
    <source>
        <strain evidence="6 7">TK</strain>
    </source>
</reference>
<feature type="compositionally biased region" description="Low complexity" evidence="4">
    <location>
        <begin position="429"/>
        <end position="447"/>
    </location>
</feature>
<evidence type="ECO:0000256" key="2">
    <source>
        <dbReference type="ARBA" id="ARBA00022692"/>
    </source>
</evidence>
<evidence type="ECO:0000256" key="5">
    <source>
        <dbReference type="SAM" id="Phobius"/>
    </source>
</evidence>
<evidence type="ECO:0000256" key="3">
    <source>
        <dbReference type="ARBA" id="ARBA00023136"/>
    </source>
</evidence>
<keyword evidence="3 5" id="KW-0472">Membrane</keyword>
<evidence type="ECO:0000256" key="4">
    <source>
        <dbReference type="SAM" id="MobiDB-lite"/>
    </source>
</evidence>
<feature type="region of interest" description="Disordered" evidence="4">
    <location>
        <begin position="421"/>
        <end position="460"/>
    </location>
</feature>
<keyword evidence="2 5" id="KW-0812">Transmembrane</keyword>
<dbReference type="PANTHER" id="PTHR20916">
    <property type="entry name" value="CYSTEINE AND GLYCINE-RICH PROTEIN 2 BINDING PROTEIN"/>
    <property type="match status" value="1"/>
</dbReference>
<protein>
    <submittedName>
        <fullName evidence="6">Mitochondrial substrate carrier family protein</fullName>
    </submittedName>
</protein>
<dbReference type="InParanoid" id="A0A151ZJ41"/>
<dbReference type="InterPro" id="IPR023395">
    <property type="entry name" value="MCP_dom_sf"/>
</dbReference>
<evidence type="ECO:0000256" key="1">
    <source>
        <dbReference type="ARBA" id="ARBA00004370"/>
    </source>
</evidence>
<evidence type="ECO:0000313" key="7">
    <source>
        <dbReference type="Proteomes" id="UP000076078"/>
    </source>
</evidence>
<dbReference type="OrthoDB" id="19919at2759"/>
<dbReference type="OMA" id="HIYDGGL"/>
<keyword evidence="7" id="KW-1185">Reference proteome</keyword>
<feature type="transmembrane region" description="Helical" evidence="5">
    <location>
        <begin position="385"/>
        <end position="405"/>
    </location>
</feature>
<feature type="transmembrane region" description="Helical" evidence="5">
    <location>
        <begin position="198"/>
        <end position="218"/>
    </location>
</feature>
<keyword evidence="5" id="KW-1133">Transmembrane helix</keyword>
<gene>
    <name evidence="6" type="ORF">DLAC_04922</name>
</gene>
<evidence type="ECO:0000313" key="6">
    <source>
        <dbReference type="EMBL" id="KYQ93925.1"/>
    </source>
</evidence>
<proteinExistence type="predicted"/>
<dbReference type="FunCoup" id="A0A151ZJ41">
    <property type="interactions" value="170"/>
</dbReference>
<dbReference type="Proteomes" id="UP000076078">
    <property type="component" value="Unassembled WGS sequence"/>
</dbReference>
<organism evidence="6 7">
    <name type="scientific">Tieghemostelium lacteum</name>
    <name type="common">Slime mold</name>
    <name type="synonym">Dictyostelium lacteum</name>
    <dbReference type="NCBI Taxonomy" id="361077"/>
    <lineage>
        <taxon>Eukaryota</taxon>
        <taxon>Amoebozoa</taxon>
        <taxon>Evosea</taxon>
        <taxon>Eumycetozoa</taxon>
        <taxon>Dictyostelia</taxon>
        <taxon>Dictyosteliales</taxon>
        <taxon>Raperosteliaceae</taxon>
        <taxon>Tieghemostelium</taxon>
    </lineage>
</organism>
<name>A0A151ZJ41_TIELA</name>
<dbReference type="PANTHER" id="PTHR20916:SF18">
    <property type="entry name" value="IPT_TIG DOMAIN-CONTAINING PROTEIN"/>
    <property type="match status" value="1"/>
</dbReference>
<dbReference type="AlphaFoldDB" id="A0A151ZJ41"/>
<dbReference type="EMBL" id="LODT01000024">
    <property type="protein sequence ID" value="KYQ93925.1"/>
    <property type="molecule type" value="Genomic_DNA"/>
</dbReference>
<dbReference type="STRING" id="361077.A0A151ZJ41"/>
<feature type="region of interest" description="Disordered" evidence="4">
    <location>
        <begin position="16"/>
        <end position="40"/>
    </location>
</feature>
<dbReference type="GO" id="GO:0016020">
    <property type="term" value="C:membrane"/>
    <property type="evidence" value="ECO:0007669"/>
    <property type="project" value="UniProtKB-SubCell"/>
</dbReference>
<comment type="caution">
    <text evidence="6">The sequence shown here is derived from an EMBL/GenBank/DDBJ whole genome shotgun (WGS) entry which is preliminary data.</text>
</comment>
<feature type="compositionally biased region" description="Polar residues" evidence="4">
    <location>
        <begin position="24"/>
        <end position="40"/>
    </location>
</feature>
<feature type="transmembrane region" description="Helical" evidence="5">
    <location>
        <begin position="332"/>
        <end position="352"/>
    </location>
</feature>
<feature type="region of interest" description="Disordered" evidence="4">
    <location>
        <begin position="53"/>
        <end position="112"/>
    </location>
</feature>
<dbReference type="Gene3D" id="1.50.40.10">
    <property type="entry name" value="Mitochondrial carrier domain"/>
    <property type="match status" value="1"/>
</dbReference>
<dbReference type="SUPFAM" id="SSF103506">
    <property type="entry name" value="Mitochondrial carrier"/>
    <property type="match status" value="1"/>
</dbReference>
<comment type="subcellular location">
    <subcellularLocation>
        <location evidence="1">Membrane</location>
    </subcellularLocation>
</comment>
<sequence>MEGEIVEDNIVVIVDDEPIENDDSTSINQNTLDTSSDNNNIISDQIEYEEEGNNLYNNNNNNNTNNNTNNQNSPNLLSTNKNNNNNNNVNRSNFNNNNNRNATNQQQQQQQSTKSDTIFDIVLQWGSLAISKLCFYPIEFPIHALTTFIQSNHSPPQPHALIQYTLNTLNNQVSGSTTQHQFLASSLFSLLKQKGYHIYDGGLVYLLHNMITILINFIQRSFNNLNNNQQPHQPAKPLASFIDFLISLLKYTLTLPLDVLMTRLIVHRFYKNDSTLENITFISLMKNEGIISGLYAGWEVVVLKSILESIYKRLDNHLMRSKRGKFSSSDKSPAQIILLGIKLLLDYMLSVIKVRLNIRNIGFLKTVKNIIRREGLRGLLAGLNVYFMLFPLWMISVLVANYIYLSLKGLIERTDISGNTSPPLSSHQNNNNNNNSNNNNSNNNNNNIHHHNPTTTSFDDERVTGMGVAITPLELSIEQTTPLISSPNIQENE</sequence>